<keyword evidence="2" id="KW-0808">Transferase</keyword>
<dbReference type="EMBL" id="CP017448">
    <property type="protein sequence ID" value="AOV18456.1"/>
    <property type="molecule type" value="Genomic_DNA"/>
</dbReference>
<dbReference type="SUPFAM" id="SSF53448">
    <property type="entry name" value="Nucleotide-diphospho-sugar transferases"/>
    <property type="match status" value="2"/>
</dbReference>
<dbReference type="AlphaFoldDB" id="A0A1D8KBY7"/>
<dbReference type="SUPFAM" id="SSF53756">
    <property type="entry name" value="UDP-Glycosyltransferase/glycogen phosphorylase"/>
    <property type="match status" value="1"/>
</dbReference>
<dbReference type="KEGG" id="aaeo:BJI67_05665"/>
<dbReference type="Pfam" id="PF00535">
    <property type="entry name" value="Glycos_transf_2"/>
    <property type="match status" value="1"/>
</dbReference>
<dbReference type="PANTHER" id="PTHR43179">
    <property type="entry name" value="RHAMNOSYLTRANSFERASE WBBL"/>
    <property type="match status" value="1"/>
</dbReference>
<dbReference type="Proteomes" id="UP000095342">
    <property type="component" value="Chromosome"/>
</dbReference>
<protein>
    <submittedName>
        <fullName evidence="2">Glycosyl transferase</fullName>
    </submittedName>
</protein>
<dbReference type="Gene3D" id="3.90.550.10">
    <property type="entry name" value="Spore Coat Polysaccharide Biosynthesis Protein SpsA, Chain A"/>
    <property type="match status" value="2"/>
</dbReference>
<proteinExistence type="predicted"/>
<sequence>MRSMPYTGGLMMVKRSFMSRLGGFDPALEGVEEYDLMLRAWELGGDEAIGHVAGALYGRRQQSSYAAKPLDALIENGRRTLAAHLGRLGIEAEVENGSLPMTYRVRYQHAPRPMVSIIIPTRDQQPVLQRCLESLLSLTAYPNYEILVVDNGSIAADAIEYIDGLRALEGDLGGRLRIVDYPEAFNFSAMNNRAAAEARGDYLLLLNNDTAVLHAEWLDEMMAHAQREDVGAVGAKLLFPDGKIQHAGVLLGVKGPAEHPFINQDPKSPGYYARLQVDQDYSAVTGACLLVRKVLYDEVGGLDAAELAVSYSDIDLCLKIRALGKRVVWTPHAILMHEGSKSQQSGVEQAPDAAKLARFQREQACMYAHWLPQMANDPAYNRNLSLASTDFLVESDPALSWDSVWRPVPRILTQPADRMGCGEYRIIAPTRALIRAGLIQGQETDRIYTPPELARIKPDALVLQRQVEPFQIEAIERHKRFNPDVFCVFEIDDLVTNVPLKNVHRSLLPKDMYKRMRRAVAACGCLVVATEPLAEAYRDLASDIRIVPNFIESAVWGGFQPVRRMGKKPRVGWAGGVSHTGDLEIVAGVVEALKDEIDWVFFGMCPPSLRAYIKEYHEPVPIGEYPAKLASLNLDLAIAPLEDVPFNHAKSHLRLLEYGILGYPVVCSDLTPYQGSFPVMRVRNRFKDWVDAIRAHALDADVAALAGDRLRDHVREHWLLENNLDAWLAAWLP</sequence>
<reference evidence="2 3" key="1">
    <citation type="submission" date="2016-09" db="EMBL/GenBank/DDBJ databases">
        <title>Acidihalobacter prosperus V6 (DSM14174).</title>
        <authorList>
            <person name="Khaleque H.N."/>
            <person name="Ramsay J.P."/>
            <person name="Murphy R.J.T."/>
            <person name="Kaksonen A.H."/>
            <person name="Boxall N.J."/>
            <person name="Watkin E.L.J."/>
        </authorList>
    </citation>
    <scope>NUCLEOTIDE SEQUENCE [LARGE SCALE GENOMIC DNA]</scope>
    <source>
        <strain evidence="2 3">V6</strain>
    </source>
</reference>
<dbReference type="CDD" id="cd04186">
    <property type="entry name" value="GT_2_like_c"/>
    <property type="match status" value="1"/>
</dbReference>
<keyword evidence="3" id="KW-1185">Reference proteome</keyword>
<feature type="domain" description="Glycosyltransferase 2-like" evidence="1">
    <location>
        <begin position="116"/>
        <end position="297"/>
    </location>
</feature>
<dbReference type="GO" id="GO:0016757">
    <property type="term" value="F:glycosyltransferase activity"/>
    <property type="evidence" value="ECO:0007669"/>
    <property type="project" value="UniProtKB-KW"/>
</dbReference>
<dbReference type="InterPro" id="IPR029044">
    <property type="entry name" value="Nucleotide-diphossugar_trans"/>
</dbReference>
<evidence type="ECO:0000313" key="3">
    <source>
        <dbReference type="Proteomes" id="UP000095342"/>
    </source>
</evidence>
<organism evidence="2 3">
    <name type="scientific">Acidihalobacter aeolianus</name>
    <dbReference type="NCBI Taxonomy" id="2792603"/>
    <lineage>
        <taxon>Bacteria</taxon>
        <taxon>Pseudomonadati</taxon>
        <taxon>Pseudomonadota</taxon>
        <taxon>Gammaproteobacteria</taxon>
        <taxon>Chromatiales</taxon>
        <taxon>Ectothiorhodospiraceae</taxon>
        <taxon>Acidihalobacter</taxon>
    </lineage>
</organism>
<accession>A0A1D8KBY7</accession>
<dbReference type="PANTHER" id="PTHR43179:SF7">
    <property type="entry name" value="RHAMNOSYLTRANSFERASE WBBL"/>
    <property type="match status" value="1"/>
</dbReference>
<gene>
    <name evidence="2" type="ORF">BJI67_05665</name>
</gene>
<dbReference type="InterPro" id="IPR001173">
    <property type="entry name" value="Glyco_trans_2-like"/>
</dbReference>
<evidence type="ECO:0000313" key="2">
    <source>
        <dbReference type="EMBL" id="AOV18456.1"/>
    </source>
</evidence>
<dbReference type="Gene3D" id="3.40.50.2000">
    <property type="entry name" value="Glycogen Phosphorylase B"/>
    <property type="match status" value="1"/>
</dbReference>
<name>A0A1D8KBY7_9GAMM</name>
<evidence type="ECO:0000259" key="1">
    <source>
        <dbReference type="Pfam" id="PF00535"/>
    </source>
</evidence>